<keyword evidence="7" id="KW-1185">Reference proteome</keyword>
<dbReference type="PANTHER" id="PTHR30576:SF0">
    <property type="entry name" value="UNDECAPRENYL-PHOSPHATE N-ACETYLGALACTOSAMINYL 1-PHOSPHATE TRANSFERASE-RELATED"/>
    <property type="match status" value="1"/>
</dbReference>
<proteinExistence type="inferred from homology"/>
<keyword evidence="2" id="KW-0270">Exopolysaccharide synthesis</keyword>
<sequence length="224" mass="25300">MLKSAAKRYYYPGGERENLSGALARAGKWRAYLISKRAADILISLASLPLLLGICCVLLCLNPFRNPGSLFFLQQRCGRNRQGFTMIKFRTMTRSGAGRRGADDPLETSRITPLGHWMRDTKLDELPQILNVLMGQMSLIGPRPEIISFAETYRQAIPGYGIRETVKPGMSGYAQVTQGYTDCIEMARKKLDLDAYYVRNMGWRLDLFVLVATIKIVFGWPPRL</sequence>
<evidence type="ECO:0000256" key="2">
    <source>
        <dbReference type="ARBA" id="ARBA00023169"/>
    </source>
</evidence>
<dbReference type="PANTHER" id="PTHR30576">
    <property type="entry name" value="COLANIC BIOSYNTHESIS UDP-GLUCOSE LIPID CARRIER TRANSFERASE"/>
    <property type="match status" value="1"/>
</dbReference>
<evidence type="ECO:0000256" key="1">
    <source>
        <dbReference type="ARBA" id="ARBA00006464"/>
    </source>
</evidence>
<feature type="domain" description="Bacterial sugar transferase" evidence="4">
    <location>
        <begin position="36"/>
        <end position="218"/>
    </location>
</feature>
<dbReference type="EMBL" id="CP081083">
    <property type="protein sequence ID" value="UWQ61046.1"/>
    <property type="molecule type" value="Genomic_DNA"/>
</dbReference>
<geneLocation type="plasmid" evidence="6 7">
    <name>unnamed5</name>
</geneLocation>
<dbReference type="Proteomes" id="UP001058713">
    <property type="component" value="Plasmid unnamed6"/>
</dbReference>
<keyword evidence="5" id="KW-0614">Plasmid</keyword>
<dbReference type="EMBL" id="CP081076">
    <property type="protein sequence ID" value="UWQ56458.1"/>
    <property type="molecule type" value="Genomic_DNA"/>
</dbReference>
<comment type="similarity">
    <text evidence="1">Belongs to the bacterial sugar transferase family.</text>
</comment>
<accession>A0A9Q9HJX9</accession>
<evidence type="ECO:0000259" key="4">
    <source>
        <dbReference type="Pfam" id="PF02397"/>
    </source>
</evidence>
<evidence type="ECO:0000313" key="6">
    <source>
        <dbReference type="EMBL" id="UWQ61046.1"/>
    </source>
</evidence>
<dbReference type="InterPro" id="IPR003362">
    <property type="entry name" value="Bact_transf"/>
</dbReference>
<dbReference type="GO" id="GO:0000271">
    <property type="term" value="P:polysaccharide biosynthetic process"/>
    <property type="evidence" value="ECO:0007669"/>
    <property type="project" value="UniProtKB-KW"/>
</dbReference>
<name>A0A9Q9HJX9_LEICA</name>
<feature type="transmembrane region" description="Helical" evidence="3">
    <location>
        <begin position="41"/>
        <end position="61"/>
    </location>
</feature>
<evidence type="ECO:0000313" key="5">
    <source>
        <dbReference type="EMBL" id="UWQ56458.1"/>
    </source>
</evidence>
<geneLocation type="plasmid" evidence="5 8">
    <name>unnamed6</name>
</geneLocation>
<evidence type="ECO:0000313" key="7">
    <source>
        <dbReference type="Proteomes" id="UP001058184"/>
    </source>
</evidence>
<dbReference type="Proteomes" id="UP001058184">
    <property type="component" value="Plasmid unnamed5"/>
</dbReference>
<dbReference type="KEGG" id="lcae:K3721_21580"/>
<dbReference type="Pfam" id="PF02397">
    <property type="entry name" value="Bac_transf"/>
    <property type="match status" value="1"/>
</dbReference>
<organism evidence="5 8">
    <name type="scientific">Leisingera caerulea</name>
    <name type="common">Phaeobacter caeruleus</name>
    <dbReference type="NCBI Taxonomy" id="506591"/>
    <lineage>
        <taxon>Bacteria</taxon>
        <taxon>Pseudomonadati</taxon>
        <taxon>Pseudomonadota</taxon>
        <taxon>Alphaproteobacteria</taxon>
        <taxon>Rhodobacterales</taxon>
        <taxon>Roseobacteraceae</taxon>
        <taxon>Leisingera</taxon>
    </lineage>
</organism>
<keyword evidence="3" id="KW-0472">Membrane</keyword>
<keyword evidence="5" id="KW-0808">Transferase</keyword>
<dbReference type="GO" id="GO:0016780">
    <property type="term" value="F:phosphotransferase activity, for other substituted phosphate groups"/>
    <property type="evidence" value="ECO:0007669"/>
    <property type="project" value="TreeGrafter"/>
</dbReference>
<evidence type="ECO:0000256" key="3">
    <source>
        <dbReference type="SAM" id="Phobius"/>
    </source>
</evidence>
<dbReference type="AlphaFoldDB" id="A0A9Q9HJX9"/>
<keyword evidence="3" id="KW-0812">Transmembrane</keyword>
<reference evidence="5" key="1">
    <citation type="submission" date="2021-08" db="EMBL/GenBank/DDBJ databases">
        <authorList>
            <person name="Nwanade C."/>
            <person name="Wang M."/>
            <person name="Masoudi A."/>
            <person name="Yu Z."/>
            <person name="Liu J."/>
        </authorList>
    </citation>
    <scope>NUCLEOTIDE SEQUENCE</scope>
    <source>
        <strain evidence="5">S122</strain>
        <strain evidence="6">S141</strain>
        <plasmid evidence="6">unnamed5</plasmid>
        <plasmid evidence="5">unnamed6</plasmid>
    </source>
</reference>
<protein>
    <submittedName>
        <fullName evidence="5">Sugar transferase</fullName>
    </submittedName>
</protein>
<keyword evidence="3" id="KW-1133">Transmembrane helix</keyword>
<dbReference type="RefSeq" id="WP_259959502.1">
    <property type="nucleotide sequence ID" value="NZ_CP081066.1"/>
</dbReference>
<gene>
    <name evidence="5" type="ORF">K3721_21580</name>
    <name evidence="6" type="ORF">K3722_21680</name>
</gene>
<evidence type="ECO:0000313" key="8">
    <source>
        <dbReference type="Proteomes" id="UP001058713"/>
    </source>
</evidence>